<sequence length="361" mass="39614">MSNPEDDATTPRVRAGVDQPSSLNPSWTPKLRRTNIQAEEYIRGILQGDRVRLSQAITLIESKQTQHQELAHTIIEGCLPHSGNSVRIGITGVPGVGKSTFIEALGQNVSSQGRKLAVLAIDPSSQISKGSILGDKTRMAKLSANPQVYIRPSAAGDSLGGVARKTRETVILCEAAGFDTLIIETVGVGQSEVAVHSMVDFFLLLLLPGAGDELQGIKRGIVEMADLVAVNKADGDNQQRAKRAAADYRNALHLFPPKSSNWEVQVLTCSALSGQGIAEIWHLIEEYCTFTKAKGFFQGQRQSQARYWLHETIQQFLQEQFYHHPQVATLLNERETEVLAQRKSPFHAAEELVKVFLGLEK</sequence>
<protein>
    <submittedName>
        <fullName evidence="3">LAO/AO transport system ATPase</fullName>
    </submittedName>
</protein>
<reference evidence="3 4" key="1">
    <citation type="journal article" date="2011" name="Stand. Genomic Sci.">
        <title>Complete genome sequence of Haliscomenobacter hydrossis type strain (O).</title>
        <authorList>
            <consortium name="US DOE Joint Genome Institute (JGI-PGF)"/>
            <person name="Daligault H."/>
            <person name="Lapidus A."/>
            <person name="Zeytun A."/>
            <person name="Nolan M."/>
            <person name="Lucas S."/>
            <person name="Del Rio T.G."/>
            <person name="Tice H."/>
            <person name="Cheng J.F."/>
            <person name="Tapia R."/>
            <person name="Han C."/>
            <person name="Goodwin L."/>
            <person name="Pitluck S."/>
            <person name="Liolios K."/>
            <person name="Pagani I."/>
            <person name="Ivanova N."/>
            <person name="Huntemann M."/>
            <person name="Mavromatis K."/>
            <person name="Mikhailova N."/>
            <person name="Pati A."/>
            <person name="Chen A."/>
            <person name="Palaniappan K."/>
            <person name="Land M."/>
            <person name="Hauser L."/>
            <person name="Brambilla E.M."/>
            <person name="Rohde M."/>
            <person name="Verbarg S."/>
            <person name="Goker M."/>
            <person name="Bristow J."/>
            <person name="Eisen J.A."/>
            <person name="Markowitz V."/>
            <person name="Hugenholtz P."/>
            <person name="Kyrpides N.C."/>
            <person name="Klenk H.P."/>
            <person name="Woyke T."/>
        </authorList>
    </citation>
    <scope>NUCLEOTIDE SEQUENCE [LARGE SCALE GENOMIC DNA]</scope>
    <source>
        <strain evidence="4">ATCC 27775 / DSM 1100 / LMG 10767 / O</strain>
    </source>
</reference>
<evidence type="ECO:0000313" key="4">
    <source>
        <dbReference type="Proteomes" id="UP000008461"/>
    </source>
</evidence>
<accession>F4KWE9</accession>
<organism evidence="3 4">
    <name type="scientific">Haliscomenobacter hydrossis (strain ATCC 27775 / DSM 1100 / LMG 10767 / O)</name>
    <dbReference type="NCBI Taxonomy" id="760192"/>
    <lineage>
        <taxon>Bacteria</taxon>
        <taxon>Pseudomonadati</taxon>
        <taxon>Bacteroidota</taxon>
        <taxon>Saprospiria</taxon>
        <taxon>Saprospirales</taxon>
        <taxon>Haliscomenobacteraceae</taxon>
        <taxon>Haliscomenobacter</taxon>
    </lineage>
</organism>
<dbReference type="Gene3D" id="3.40.50.300">
    <property type="entry name" value="P-loop containing nucleotide triphosphate hydrolases"/>
    <property type="match status" value="1"/>
</dbReference>
<dbReference type="SUPFAM" id="SSF52540">
    <property type="entry name" value="P-loop containing nucleoside triphosphate hydrolases"/>
    <property type="match status" value="1"/>
</dbReference>
<gene>
    <name evidence="3" type="ordered locus">Halhy_2425</name>
</gene>
<dbReference type="PANTHER" id="PTHR23408">
    <property type="entry name" value="METHYLMALONYL-COA MUTASE"/>
    <property type="match status" value="1"/>
</dbReference>
<feature type="region of interest" description="Disordered" evidence="2">
    <location>
        <begin position="1"/>
        <end position="27"/>
    </location>
</feature>
<evidence type="ECO:0000256" key="2">
    <source>
        <dbReference type="SAM" id="MobiDB-lite"/>
    </source>
</evidence>
<dbReference type="GO" id="GO:0005525">
    <property type="term" value="F:GTP binding"/>
    <property type="evidence" value="ECO:0007669"/>
    <property type="project" value="InterPro"/>
</dbReference>
<dbReference type="AlphaFoldDB" id="F4KWE9"/>
<dbReference type="Gene3D" id="1.10.287.130">
    <property type="match status" value="1"/>
</dbReference>
<dbReference type="EMBL" id="CP002691">
    <property type="protein sequence ID" value="AEE50299.1"/>
    <property type="molecule type" value="Genomic_DNA"/>
</dbReference>
<dbReference type="OrthoDB" id="9778292at2"/>
<dbReference type="RefSeq" id="WP_013764848.1">
    <property type="nucleotide sequence ID" value="NC_015510.1"/>
</dbReference>
<dbReference type="PANTHER" id="PTHR23408:SF3">
    <property type="entry name" value="METHYLMALONIC ACIDURIA TYPE A PROTEIN, MITOCHONDRIAL"/>
    <property type="match status" value="1"/>
</dbReference>
<dbReference type="InterPro" id="IPR005129">
    <property type="entry name" value="GTPase_ArgK"/>
</dbReference>
<dbReference type="HOGENOM" id="CLU_043725_2_2_10"/>
<name>F4KWE9_HALH1</name>
<comment type="similarity">
    <text evidence="1">Belongs to the SIMIBI class G3E GTPase family. ArgK/MeaB subfamily.</text>
</comment>
<dbReference type="InterPro" id="IPR027417">
    <property type="entry name" value="P-loop_NTPase"/>
</dbReference>
<evidence type="ECO:0000313" key="3">
    <source>
        <dbReference type="EMBL" id="AEE50299.1"/>
    </source>
</evidence>
<evidence type="ECO:0000256" key="1">
    <source>
        <dbReference type="ARBA" id="ARBA00009625"/>
    </source>
</evidence>
<dbReference type="NCBIfam" id="TIGR00750">
    <property type="entry name" value="lao"/>
    <property type="match status" value="1"/>
</dbReference>
<dbReference type="eggNOG" id="COG1703">
    <property type="taxonomic scope" value="Bacteria"/>
</dbReference>
<dbReference type="GO" id="GO:0005737">
    <property type="term" value="C:cytoplasm"/>
    <property type="evidence" value="ECO:0007669"/>
    <property type="project" value="TreeGrafter"/>
</dbReference>
<dbReference type="Gene3D" id="1.20.5.170">
    <property type="match status" value="1"/>
</dbReference>
<dbReference type="KEGG" id="hhy:Halhy_2425"/>
<keyword evidence="4" id="KW-1185">Reference proteome</keyword>
<dbReference type="STRING" id="760192.Halhy_2425"/>
<proteinExistence type="inferred from homology"/>
<dbReference type="GO" id="GO:0003924">
    <property type="term" value="F:GTPase activity"/>
    <property type="evidence" value="ECO:0007669"/>
    <property type="project" value="InterPro"/>
</dbReference>
<dbReference type="CDD" id="cd03114">
    <property type="entry name" value="MMAA-like"/>
    <property type="match status" value="1"/>
</dbReference>
<dbReference type="Pfam" id="PF03308">
    <property type="entry name" value="MeaB"/>
    <property type="match status" value="1"/>
</dbReference>
<dbReference type="NCBIfam" id="NF006958">
    <property type="entry name" value="PRK09435.1"/>
    <property type="match status" value="1"/>
</dbReference>
<dbReference type="Proteomes" id="UP000008461">
    <property type="component" value="Chromosome"/>
</dbReference>
<reference key="2">
    <citation type="submission" date="2011-04" db="EMBL/GenBank/DDBJ databases">
        <title>Complete sequence of chromosome of Haliscomenobacter hydrossis DSM 1100.</title>
        <authorList>
            <consortium name="US DOE Joint Genome Institute (JGI-PGF)"/>
            <person name="Lucas S."/>
            <person name="Han J."/>
            <person name="Lapidus A."/>
            <person name="Bruce D."/>
            <person name="Goodwin L."/>
            <person name="Pitluck S."/>
            <person name="Peters L."/>
            <person name="Kyrpides N."/>
            <person name="Mavromatis K."/>
            <person name="Ivanova N."/>
            <person name="Ovchinnikova G."/>
            <person name="Pagani I."/>
            <person name="Daligault H."/>
            <person name="Detter J.C."/>
            <person name="Han C."/>
            <person name="Land M."/>
            <person name="Hauser L."/>
            <person name="Markowitz V."/>
            <person name="Cheng J.-F."/>
            <person name="Hugenholtz P."/>
            <person name="Woyke T."/>
            <person name="Wu D."/>
            <person name="Verbarg S."/>
            <person name="Frueling A."/>
            <person name="Brambilla E."/>
            <person name="Klenk H.-P."/>
            <person name="Eisen J.A."/>
        </authorList>
    </citation>
    <scope>NUCLEOTIDE SEQUENCE</scope>
    <source>
        <strain>DSM 1100</strain>
    </source>
</reference>